<accession>A0ABV0YG23</accession>
<proteinExistence type="predicted"/>
<gene>
    <name evidence="1" type="ORF">AMECASPLE_026403</name>
</gene>
<dbReference type="EMBL" id="JAHRIP010030910">
    <property type="protein sequence ID" value="MEQ2292784.1"/>
    <property type="molecule type" value="Genomic_DNA"/>
</dbReference>
<organism evidence="1 2">
    <name type="scientific">Ameca splendens</name>
    <dbReference type="NCBI Taxonomy" id="208324"/>
    <lineage>
        <taxon>Eukaryota</taxon>
        <taxon>Metazoa</taxon>
        <taxon>Chordata</taxon>
        <taxon>Craniata</taxon>
        <taxon>Vertebrata</taxon>
        <taxon>Euteleostomi</taxon>
        <taxon>Actinopterygii</taxon>
        <taxon>Neopterygii</taxon>
        <taxon>Teleostei</taxon>
        <taxon>Neoteleostei</taxon>
        <taxon>Acanthomorphata</taxon>
        <taxon>Ovalentaria</taxon>
        <taxon>Atherinomorphae</taxon>
        <taxon>Cyprinodontiformes</taxon>
        <taxon>Goodeidae</taxon>
        <taxon>Ameca</taxon>
    </lineage>
</organism>
<evidence type="ECO:0000313" key="2">
    <source>
        <dbReference type="Proteomes" id="UP001469553"/>
    </source>
</evidence>
<reference evidence="1 2" key="1">
    <citation type="submission" date="2021-06" db="EMBL/GenBank/DDBJ databases">
        <authorList>
            <person name="Palmer J.M."/>
        </authorList>
    </citation>
    <scope>NUCLEOTIDE SEQUENCE [LARGE SCALE GENOMIC DNA]</scope>
    <source>
        <strain evidence="1 2">AS_MEX2019</strain>
        <tissue evidence="1">Muscle</tissue>
    </source>
</reference>
<evidence type="ECO:0000313" key="1">
    <source>
        <dbReference type="EMBL" id="MEQ2292784.1"/>
    </source>
</evidence>
<protein>
    <submittedName>
        <fullName evidence="1">Uncharacterized protein</fullName>
    </submittedName>
</protein>
<dbReference type="Proteomes" id="UP001469553">
    <property type="component" value="Unassembled WGS sequence"/>
</dbReference>
<sequence length="93" mass="10641">MSRLSSTAKEVNPLFNPLPQMNSISCLTDIVQETVHLLLRKGNWMCSLNQGKRLNCVVIKTLRNTFNRLYNKMDNNSHNTGNRPPNCIYCSKT</sequence>
<comment type="caution">
    <text evidence="1">The sequence shown here is derived from an EMBL/GenBank/DDBJ whole genome shotgun (WGS) entry which is preliminary data.</text>
</comment>
<name>A0ABV0YG23_9TELE</name>
<keyword evidence="2" id="KW-1185">Reference proteome</keyword>